<dbReference type="AlphaFoldDB" id="A0A0C3Q056"/>
<reference evidence="1 2" key="1">
    <citation type="submission" date="2014-04" db="EMBL/GenBank/DDBJ databases">
        <authorList>
            <consortium name="DOE Joint Genome Institute"/>
            <person name="Kuo A."/>
            <person name="Kohler A."/>
            <person name="Costa M.D."/>
            <person name="Nagy L.G."/>
            <person name="Floudas D."/>
            <person name="Copeland A."/>
            <person name="Barry K.W."/>
            <person name="Cichocki N."/>
            <person name="Veneault-Fourrey C."/>
            <person name="LaButti K."/>
            <person name="Lindquist E.A."/>
            <person name="Lipzen A."/>
            <person name="Lundell T."/>
            <person name="Morin E."/>
            <person name="Murat C."/>
            <person name="Sun H."/>
            <person name="Tunlid A."/>
            <person name="Henrissat B."/>
            <person name="Grigoriev I.V."/>
            <person name="Hibbett D.S."/>
            <person name="Martin F."/>
            <person name="Nordberg H.P."/>
            <person name="Cantor M.N."/>
            <person name="Hua S.X."/>
        </authorList>
    </citation>
    <scope>NUCLEOTIDE SEQUENCE [LARGE SCALE GENOMIC DNA]</scope>
    <source>
        <strain evidence="1 2">Marx 270</strain>
    </source>
</reference>
<organism evidence="1 2">
    <name type="scientific">Pisolithus tinctorius Marx 270</name>
    <dbReference type="NCBI Taxonomy" id="870435"/>
    <lineage>
        <taxon>Eukaryota</taxon>
        <taxon>Fungi</taxon>
        <taxon>Dikarya</taxon>
        <taxon>Basidiomycota</taxon>
        <taxon>Agaricomycotina</taxon>
        <taxon>Agaricomycetes</taxon>
        <taxon>Agaricomycetidae</taxon>
        <taxon>Boletales</taxon>
        <taxon>Sclerodermatineae</taxon>
        <taxon>Pisolithaceae</taxon>
        <taxon>Pisolithus</taxon>
    </lineage>
</organism>
<dbReference type="Proteomes" id="UP000054217">
    <property type="component" value="Unassembled WGS sequence"/>
</dbReference>
<protein>
    <submittedName>
        <fullName evidence="1">Uncharacterized protein</fullName>
    </submittedName>
</protein>
<sequence>MRVYHSIKPVPETTASRVNGKAKNLAHVKFMAELLEGCMTRTCRVNLAQRQGTVYSILTLCRDRMRPSKWKREC</sequence>
<name>A0A0C3Q056_PISTI</name>
<keyword evidence="2" id="KW-1185">Reference proteome</keyword>
<gene>
    <name evidence="1" type="ORF">M404DRAFT_991937</name>
</gene>
<accession>A0A0C3Q056</accession>
<dbReference type="EMBL" id="KN831944">
    <property type="protein sequence ID" value="KIO15219.1"/>
    <property type="molecule type" value="Genomic_DNA"/>
</dbReference>
<proteinExistence type="predicted"/>
<evidence type="ECO:0000313" key="1">
    <source>
        <dbReference type="EMBL" id="KIO15219.1"/>
    </source>
</evidence>
<reference evidence="2" key="2">
    <citation type="submission" date="2015-01" db="EMBL/GenBank/DDBJ databases">
        <title>Evolutionary Origins and Diversification of the Mycorrhizal Mutualists.</title>
        <authorList>
            <consortium name="DOE Joint Genome Institute"/>
            <consortium name="Mycorrhizal Genomics Consortium"/>
            <person name="Kohler A."/>
            <person name="Kuo A."/>
            <person name="Nagy L.G."/>
            <person name="Floudas D."/>
            <person name="Copeland A."/>
            <person name="Barry K.W."/>
            <person name="Cichocki N."/>
            <person name="Veneault-Fourrey C."/>
            <person name="LaButti K."/>
            <person name="Lindquist E.A."/>
            <person name="Lipzen A."/>
            <person name="Lundell T."/>
            <person name="Morin E."/>
            <person name="Murat C."/>
            <person name="Riley R."/>
            <person name="Ohm R."/>
            <person name="Sun H."/>
            <person name="Tunlid A."/>
            <person name="Henrissat B."/>
            <person name="Grigoriev I.V."/>
            <person name="Hibbett D.S."/>
            <person name="Martin F."/>
        </authorList>
    </citation>
    <scope>NUCLEOTIDE SEQUENCE [LARGE SCALE GENOMIC DNA]</scope>
    <source>
        <strain evidence="2">Marx 270</strain>
    </source>
</reference>
<evidence type="ECO:0000313" key="2">
    <source>
        <dbReference type="Proteomes" id="UP000054217"/>
    </source>
</evidence>
<dbReference type="HOGENOM" id="CLU_2688775_0_0_1"/>
<dbReference type="InParanoid" id="A0A0C3Q056"/>